<evidence type="ECO:0000313" key="1">
    <source>
        <dbReference type="EMBL" id="KAI3356670.1"/>
    </source>
</evidence>
<accession>A0ACB8VMN8</accession>
<evidence type="ECO:0000313" key="2">
    <source>
        <dbReference type="Proteomes" id="UP000831701"/>
    </source>
</evidence>
<dbReference type="Proteomes" id="UP000831701">
    <property type="component" value="Chromosome 19"/>
</dbReference>
<keyword evidence="2" id="KW-1185">Reference proteome</keyword>
<sequence length="1156" mass="130764">MFGEEEDWTVVRYGSRGRRTRQRNQVWGSGSRPRDGPCTSRPAHFGDGHAFLSLTLTLAQGGDTFGDEDKGFSLLDFLTNSSDNTKPTDLFQKERQSEDISTLSNEKDSTCVPDAASIGMETPTLNQTTVLANQKEAFTLEPVAIAPNSERKRGKRKHKLVVDQVKELSNESIREQLSDYSDLVVPLEMEPTLQLMHWKESGGAHALLARPCSSVVTPQIKELFAKKVFQVKHVVCEEVEVIRQDEQGVHEDRSALTKDNISVMDSSVDPEKTHNTELMALNSVNDSHYVNSSRLTQDEDRSEFTHPELPSEDSMFVHPPFMEQRTQSTPAHTQSMLGSQDFEERRINRRAQKLLNALRVNVQSKSDADAPFSLEALCEGGSRSQAAANFFCLLVLKKQRALYLHQSAPYEDIFATPGPKSREAEQADEEQDEEEEEEEQEEGEKEEEKERIPLPPLFTREFIPADRSHIPTSETALKWPHLEQLADKIPPPLDCEVGLLIGYNCQQALLPREIVPGEENHPFAQQTDLGWSIVGCSNPAKDYGDAIGISHRIIVRQVTPATQPPTKLKGEVHFVCRTQVRQINPTDILKILESDFTNLTTDDNLISQDDLLFLSKVKEGIRQKEDGHYELPLPFKSDKPNLPDYKKCAVDRPISLERRLRKNEQYYKDYVHFMNDIITRGDAEKVPQSELDNQPAWYIPHHRVYHPHKPGKIRVVFDCLARFQETSLNNHLLTGPDLTNTLIGVLCRFRKGPVAVMCDVERMFHQFHVAREHQDYLRFLWWEKGNLNSKLSVYRMRVHLFGAASSPGCSNFGFKHLAAQGHGKFSDESIRFIQKGFYIDDGLISVKSAPEAINLVEEARALCRTGNLHLHKFVSNNKDVTAAIPPQELAQTKDLDMALGELSVERALGVQWCVEADEFQFSVTVKENPLTRRGVLSTVASVFDPLGLVAPFILLGKQILQTLCRDKVGWDEALPAHILPKWESWLIDLPHLAALKIPRSYLPLSFGESTQYELHSFSDASLSGYGACSYLRAISKTGQISCSLVIGKARVIPTKVMTIPRLKLSSAVTAVRNADVIKRELEIENLQEYYWTDSKVVLGYVKNDAKRFHTFTATGYNIPSNRGQEKLQKTLYGKKKKPEEEPQMRDPSPWDRTDVQ</sequence>
<proteinExistence type="predicted"/>
<protein>
    <submittedName>
        <fullName evidence="1">Uncharacterized protein</fullName>
    </submittedName>
</protein>
<organism evidence="1 2">
    <name type="scientific">Scortum barcoo</name>
    <name type="common">barcoo grunter</name>
    <dbReference type="NCBI Taxonomy" id="214431"/>
    <lineage>
        <taxon>Eukaryota</taxon>
        <taxon>Metazoa</taxon>
        <taxon>Chordata</taxon>
        <taxon>Craniata</taxon>
        <taxon>Vertebrata</taxon>
        <taxon>Euteleostomi</taxon>
        <taxon>Actinopterygii</taxon>
        <taxon>Neopterygii</taxon>
        <taxon>Teleostei</taxon>
        <taxon>Neoteleostei</taxon>
        <taxon>Acanthomorphata</taxon>
        <taxon>Eupercaria</taxon>
        <taxon>Centrarchiformes</taxon>
        <taxon>Terapontoidei</taxon>
        <taxon>Terapontidae</taxon>
        <taxon>Scortum</taxon>
    </lineage>
</organism>
<reference evidence="1" key="1">
    <citation type="submission" date="2022-04" db="EMBL/GenBank/DDBJ databases">
        <title>Jade perch genome.</title>
        <authorList>
            <person name="Chao B."/>
        </authorList>
    </citation>
    <scope>NUCLEOTIDE SEQUENCE</scope>
    <source>
        <strain evidence="1">CB-2022</strain>
    </source>
</reference>
<comment type="caution">
    <text evidence="1">The sequence shown here is derived from an EMBL/GenBank/DDBJ whole genome shotgun (WGS) entry which is preliminary data.</text>
</comment>
<dbReference type="EMBL" id="CM041549">
    <property type="protein sequence ID" value="KAI3356670.1"/>
    <property type="molecule type" value="Genomic_DNA"/>
</dbReference>
<name>A0ACB8VMN8_9TELE</name>
<gene>
    <name evidence="1" type="ORF">L3Q82_003295</name>
</gene>